<feature type="chain" id="PRO_5039457100" description="Superoxide dismutase copper/zinc binding domain-containing protein" evidence="1">
    <location>
        <begin position="19"/>
        <end position="1017"/>
    </location>
</feature>
<accession>A0A9D4EWW4</accession>
<reference evidence="3" key="2">
    <citation type="submission" date="2020-11" db="EMBL/GenBank/DDBJ databases">
        <authorList>
            <person name="McCartney M.A."/>
            <person name="Auch B."/>
            <person name="Kono T."/>
            <person name="Mallez S."/>
            <person name="Becker A."/>
            <person name="Gohl D.M."/>
            <person name="Silverstein K.A.T."/>
            <person name="Koren S."/>
            <person name="Bechman K.B."/>
            <person name="Herman A."/>
            <person name="Abrahante J.E."/>
            <person name="Garbe J."/>
        </authorList>
    </citation>
    <scope>NUCLEOTIDE SEQUENCE</scope>
    <source>
        <strain evidence="3">Duluth1</strain>
        <tissue evidence="3">Whole animal</tissue>
    </source>
</reference>
<dbReference type="Gene3D" id="2.60.40.200">
    <property type="entry name" value="Superoxide dismutase, copper/zinc binding domain"/>
    <property type="match status" value="5"/>
</dbReference>
<dbReference type="Pfam" id="PF00080">
    <property type="entry name" value="Sod_Cu"/>
    <property type="match status" value="3"/>
</dbReference>
<dbReference type="Proteomes" id="UP000828390">
    <property type="component" value="Unassembled WGS sequence"/>
</dbReference>
<dbReference type="PANTHER" id="PTHR20910">
    <property type="entry name" value="AGAP001623-PA"/>
    <property type="match status" value="1"/>
</dbReference>
<feature type="domain" description="Superoxide dismutase copper/zinc binding" evidence="2">
    <location>
        <begin position="608"/>
        <end position="731"/>
    </location>
</feature>
<evidence type="ECO:0000313" key="3">
    <source>
        <dbReference type="EMBL" id="KAH3787184.1"/>
    </source>
</evidence>
<comment type="caution">
    <text evidence="3">The sequence shown here is derived from an EMBL/GenBank/DDBJ whole genome shotgun (WGS) entry which is preliminary data.</text>
</comment>
<keyword evidence="4" id="KW-1185">Reference proteome</keyword>
<proteinExistence type="predicted"/>
<dbReference type="SUPFAM" id="SSF49329">
    <property type="entry name" value="Cu,Zn superoxide dismutase-like"/>
    <property type="match status" value="5"/>
</dbReference>
<reference evidence="3" key="1">
    <citation type="journal article" date="2019" name="bioRxiv">
        <title>The Genome of the Zebra Mussel, Dreissena polymorpha: A Resource for Invasive Species Research.</title>
        <authorList>
            <person name="McCartney M.A."/>
            <person name="Auch B."/>
            <person name="Kono T."/>
            <person name="Mallez S."/>
            <person name="Zhang Y."/>
            <person name="Obille A."/>
            <person name="Becker A."/>
            <person name="Abrahante J.E."/>
            <person name="Garbe J."/>
            <person name="Badalamenti J.P."/>
            <person name="Herman A."/>
            <person name="Mangelson H."/>
            <person name="Liachko I."/>
            <person name="Sullivan S."/>
            <person name="Sone E.D."/>
            <person name="Koren S."/>
            <person name="Silverstein K.A.T."/>
            <person name="Beckman K.B."/>
            <person name="Gohl D.M."/>
        </authorList>
    </citation>
    <scope>NUCLEOTIDE SEQUENCE</scope>
    <source>
        <strain evidence="3">Duluth1</strain>
        <tissue evidence="3">Whole animal</tissue>
    </source>
</reference>
<dbReference type="GO" id="GO:0046872">
    <property type="term" value="F:metal ion binding"/>
    <property type="evidence" value="ECO:0007669"/>
    <property type="project" value="InterPro"/>
</dbReference>
<dbReference type="InterPro" id="IPR053257">
    <property type="entry name" value="Cu-only_SOD"/>
</dbReference>
<evidence type="ECO:0000313" key="4">
    <source>
        <dbReference type="Proteomes" id="UP000828390"/>
    </source>
</evidence>
<dbReference type="PANTHER" id="PTHR20910:SF1">
    <property type="entry name" value="SUPEROXIDE DISMUTASE COPPER_ZINC BINDING DOMAIN-CONTAINING PROTEIN"/>
    <property type="match status" value="1"/>
</dbReference>
<dbReference type="AlphaFoldDB" id="A0A9D4EWW4"/>
<dbReference type="GO" id="GO:0006801">
    <property type="term" value="P:superoxide metabolic process"/>
    <property type="evidence" value="ECO:0007669"/>
    <property type="project" value="InterPro"/>
</dbReference>
<protein>
    <recommendedName>
        <fullName evidence="2">Superoxide dismutase copper/zinc binding domain-containing protein</fullName>
    </recommendedName>
</protein>
<name>A0A9D4EWW4_DREPO</name>
<feature type="domain" description="Superoxide dismutase copper/zinc binding" evidence="2">
    <location>
        <begin position="283"/>
        <end position="409"/>
    </location>
</feature>
<gene>
    <name evidence="3" type="ORF">DPMN_165304</name>
</gene>
<dbReference type="InterPro" id="IPR001424">
    <property type="entry name" value="SOD_Cu_Zn_dom"/>
</dbReference>
<evidence type="ECO:0000259" key="2">
    <source>
        <dbReference type="Pfam" id="PF00080"/>
    </source>
</evidence>
<organism evidence="3 4">
    <name type="scientific">Dreissena polymorpha</name>
    <name type="common">Zebra mussel</name>
    <name type="synonym">Mytilus polymorpha</name>
    <dbReference type="NCBI Taxonomy" id="45954"/>
    <lineage>
        <taxon>Eukaryota</taxon>
        <taxon>Metazoa</taxon>
        <taxon>Spiralia</taxon>
        <taxon>Lophotrochozoa</taxon>
        <taxon>Mollusca</taxon>
        <taxon>Bivalvia</taxon>
        <taxon>Autobranchia</taxon>
        <taxon>Heteroconchia</taxon>
        <taxon>Euheterodonta</taxon>
        <taxon>Imparidentia</taxon>
        <taxon>Neoheterodontei</taxon>
        <taxon>Myida</taxon>
        <taxon>Dreissenoidea</taxon>
        <taxon>Dreissenidae</taxon>
        <taxon>Dreissena</taxon>
    </lineage>
</organism>
<dbReference type="InterPro" id="IPR036423">
    <property type="entry name" value="SOD-like_Cu/Zn_dom_sf"/>
</dbReference>
<dbReference type="EMBL" id="JAIWYP010000008">
    <property type="protein sequence ID" value="KAH3787184.1"/>
    <property type="molecule type" value="Genomic_DNA"/>
</dbReference>
<feature type="domain" description="Superoxide dismutase copper/zinc binding" evidence="2">
    <location>
        <begin position="468"/>
        <end position="574"/>
    </location>
</feature>
<feature type="signal peptide" evidence="1">
    <location>
        <begin position="1"/>
        <end position="18"/>
    </location>
</feature>
<sequence length="1017" mass="111360">MDLFSGLTFMFFMGICQGQTTLYAQIRMSGITGKVTFQQPQPGQNVIIDFDIPTPTRVRVLAMSMEKQRFLSGKGHLSVENIDLSGPKSIEGRSIVIRNDTTLKVCSTVEADVEYVTAFANFPATIGGSVVFRQQLDKPDADTFMYLNLYWVSLNRETEPLDWQINNGIVSMDVEATTTLENRCSTTIGNLYNPTLANEVGCSVDNQSPCSIGNLTGKHGNVTIIRMSPFKAFYTDQNLPLKGKNSIIGKTIAFRKGNKYVGCANIIQYPSKHGEAMFSDDGVSGSVIMSQQSPLDVAVIKLNLTNLGNKAGGYHVHVWPVPVKTSAGGHCSDSDVSGHFNPFNVNVNNNYPALNSTTPDRYEVGDFSGKFGSLANMNTVVKNFFDPTLQLFGKNSILGRSLVIHYASDGSRWICSTIRHKENVQMTTAYAKFTYPVIGMLVLRQPKDQWYADTQIYVELDYGTDSSTTTVNHNWHVHQYLAGPDFMAQESRCSSAGAHFNPYGVDMSSNYSIECNSEKPFRCELGDLSGKHGNVNIRKSSGGKQKYFFTDIQLPLTGPLSIIGKSLTIHTENNGSPRLSCANIIERKNKVVEVSKWQASKGQGTPTGKVIISQDAIACLSGISTVTVQLSGLISGLDNFHIHEFPTATVVADKVCQADDVGGHMNPFKANFPYAGATPGTHDMYEVGDLSGKYSPITTTTYSASVNDKTVELDGPYSVAGRSVVIHKGAQRWACGNLVEVSDRGIMVAARADFTGDVMGYVYMEQYHYPNGDKSPTLIVVELSYLNSTDHITNKDVTADHNWHVHESRVAPGDKTCMSCGPHYNPYKVDLNNGYTQCSMDNPLRCEVGDQSGKMGKYDIGRGKRAFTDVNLDLEGQFSAGKRSVVFHVANGGAGRLACADLVPTGMSAMSYDMAFLLTNYDRTEVEESVALSLNTAIDNVHAVPLLDGVSCSHVRVYFLGKDKGTLKAQFEDVMISNNHAHLGRFTPHVRCMTSKMSRELVSIVLMLLCLLVSKLR</sequence>
<evidence type="ECO:0000256" key="1">
    <source>
        <dbReference type="SAM" id="SignalP"/>
    </source>
</evidence>
<keyword evidence="1" id="KW-0732">Signal</keyword>